<dbReference type="Pfam" id="PF12811">
    <property type="entry name" value="BaxI_1"/>
    <property type="match status" value="1"/>
</dbReference>
<sequence>MRTSNPVLSRQFANPYAGQHTRTRYTGPRHPGPRYTGPRPGSSYAPEPTGSQRPMTFDDVIVKSIISIGLVVAAAAVTWVLLPPTSGYFMVAWGVSAVMTLVLSIMAAVRHSVPAPLVMIFALSQGVFVGGFSQIFELLYDGIVVQAVMATFVAALVTLFAYKFFNIRVTPKFQKIVLLATVSFGVLMLVNFVLSFFMPGGLGLRSGGLLTIGVAVVGVVLGVLNLVLDFDHIERGVRAGVPADQAWRAAFGLTLTLIWLYLELLRLISYLRR</sequence>
<keyword evidence="2" id="KW-0812">Transmembrane</keyword>
<evidence type="ECO:0000256" key="2">
    <source>
        <dbReference type="SAM" id="Phobius"/>
    </source>
</evidence>
<dbReference type="RefSeq" id="WP_142093700.1">
    <property type="nucleotide sequence ID" value="NZ_BAAAMD010000004.1"/>
</dbReference>
<keyword evidence="2" id="KW-1133">Transmembrane helix</keyword>
<evidence type="ECO:0000313" key="4">
    <source>
        <dbReference type="Proteomes" id="UP000316196"/>
    </source>
</evidence>
<comment type="caution">
    <text evidence="3">The sequence shown here is derived from an EMBL/GenBank/DDBJ whole genome shotgun (WGS) entry which is preliminary data.</text>
</comment>
<protein>
    <submittedName>
        <fullName evidence="3">Putative YccA/Bax inhibitor family protein</fullName>
    </submittedName>
</protein>
<evidence type="ECO:0000313" key="3">
    <source>
        <dbReference type="EMBL" id="TQL57879.1"/>
    </source>
</evidence>
<dbReference type="AlphaFoldDB" id="A0A542ZC69"/>
<dbReference type="OrthoDB" id="116480at2"/>
<dbReference type="PIRSF" id="PIRSF009160">
    <property type="entry name" value="UCP009160"/>
    <property type="match status" value="1"/>
</dbReference>
<dbReference type="EMBL" id="VFOR01000002">
    <property type="protein sequence ID" value="TQL57879.1"/>
    <property type="molecule type" value="Genomic_DNA"/>
</dbReference>
<proteinExistence type="predicted"/>
<keyword evidence="4" id="KW-1185">Reference proteome</keyword>
<evidence type="ECO:0000256" key="1">
    <source>
        <dbReference type="SAM" id="MobiDB-lite"/>
    </source>
</evidence>
<reference evidence="3 4" key="1">
    <citation type="submission" date="2019-06" db="EMBL/GenBank/DDBJ databases">
        <title>Sequencing the genomes of 1000 actinobacteria strains.</title>
        <authorList>
            <person name="Klenk H.-P."/>
        </authorList>
    </citation>
    <scope>NUCLEOTIDE SEQUENCE [LARGE SCALE GENOMIC DNA]</scope>
    <source>
        <strain evidence="3 4">DSM 8251</strain>
    </source>
</reference>
<dbReference type="PANTHER" id="PTHR41282">
    <property type="entry name" value="CONSERVED TRANSMEMBRANE PROTEIN-RELATED"/>
    <property type="match status" value="1"/>
</dbReference>
<feature type="transmembrane region" description="Helical" evidence="2">
    <location>
        <begin position="249"/>
        <end position="271"/>
    </location>
</feature>
<gene>
    <name evidence="3" type="ORF">FB460_1724</name>
</gene>
<organism evidence="3 4">
    <name type="scientific">Propioniferax innocua</name>
    <dbReference type="NCBI Taxonomy" id="1753"/>
    <lineage>
        <taxon>Bacteria</taxon>
        <taxon>Bacillati</taxon>
        <taxon>Actinomycetota</taxon>
        <taxon>Actinomycetes</taxon>
        <taxon>Propionibacteriales</taxon>
        <taxon>Propionibacteriaceae</taxon>
        <taxon>Propioniferax</taxon>
    </lineage>
</organism>
<keyword evidence="2" id="KW-0472">Membrane</keyword>
<feature type="region of interest" description="Disordered" evidence="1">
    <location>
        <begin position="19"/>
        <end position="52"/>
    </location>
</feature>
<feature type="transmembrane region" description="Helical" evidence="2">
    <location>
        <begin position="116"/>
        <end position="136"/>
    </location>
</feature>
<feature type="transmembrane region" description="Helical" evidence="2">
    <location>
        <begin position="176"/>
        <end position="197"/>
    </location>
</feature>
<dbReference type="InterPro" id="IPR010539">
    <property type="entry name" value="BaxI_1-like"/>
</dbReference>
<name>A0A542ZC69_9ACTN</name>
<dbReference type="Proteomes" id="UP000316196">
    <property type="component" value="Unassembled WGS sequence"/>
</dbReference>
<feature type="transmembrane region" description="Helical" evidence="2">
    <location>
        <begin position="88"/>
        <end position="109"/>
    </location>
</feature>
<feature type="transmembrane region" description="Helical" evidence="2">
    <location>
        <begin position="209"/>
        <end position="228"/>
    </location>
</feature>
<accession>A0A542ZC69</accession>
<dbReference type="PANTHER" id="PTHR41282:SF1">
    <property type="entry name" value="CONSERVED TRANSMEMBRANE PROTEIN-RELATED"/>
    <property type="match status" value="1"/>
</dbReference>
<feature type="transmembrane region" description="Helical" evidence="2">
    <location>
        <begin position="142"/>
        <end position="164"/>
    </location>
</feature>
<feature type="transmembrane region" description="Helical" evidence="2">
    <location>
        <begin position="60"/>
        <end position="82"/>
    </location>
</feature>